<evidence type="ECO:0000313" key="2">
    <source>
        <dbReference type="Proteomes" id="UP000502823"/>
    </source>
</evidence>
<gene>
    <name evidence="1" type="ORF">Cfor_10359</name>
</gene>
<dbReference type="PANTHER" id="PTHR46060">
    <property type="entry name" value="MARINER MOS1 TRANSPOSASE-LIKE PROTEIN"/>
    <property type="match status" value="1"/>
</dbReference>
<dbReference type="Gene3D" id="3.30.420.10">
    <property type="entry name" value="Ribonuclease H-like superfamily/Ribonuclease H"/>
    <property type="match status" value="1"/>
</dbReference>
<dbReference type="InParanoid" id="A0A6L2Q301"/>
<dbReference type="EMBL" id="BLKM01012987">
    <property type="protein sequence ID" value="GFG38330.1"/>
    <property type="molecule type" value="Genomic_DNA"/>
</dbReference>
<dbReference type="AlphaFoldDB" id="A0A6L2Q301"/>
<proteinExistence type="predicted"/>
<dbReference type="InterPro" id="IPR036397">
    <property type="entry name" value="RNaseH_sf"/>
</dbReference>
<dbReference type="InterPro" id="IPR052709">
    <property type="entry name" value="Transposase-MT_Hybrid"/>
</dbReference>
<accession>A0A6L2Q301</accession>
<dbReference type="GO" id="GO:0003676">
    <property type="term" value="F:nucleic acid binding"/>
    <property type="evidence" value="ECO:0007669"/>
    <property type="project" value="InterPro"/>
</dbReference>
<protein>
    <recommendedName>
        <fullName evidence="3">Tc1-like transposase DDE domain-containing protein</fullName>
    </recommendedName>
</protein>
<dbReference type="InterPro" id="IPR001888">
    <property type="entry name" value="Transposase_1"/>
</dbReference>
<organism evidence="1 2">
    <name type="scientific">Coptotermes formosanus</name>
    <name type="common">Formosan subterranean termite</name>
    <dbReference type="NCBI Taxonomy" id="36987"/>
    <lineage>
        <taxon>Eukaryota</taxon>
        <taxon>Metazoa</taxon>
        <taxon>Ecdysozoa</taxon>
        <taxon>Arthropoda</taxon>
        <taxon>Hexapoda</taxon>
        <taxon>Insecta</taxon>
        <taxon>Pterygota</taxon>
        <taxon>Neoptera</taxon>
        <taxon>Polyneoptera</taxon>
        <taxon>Dictyoptera</taxon>
        <taxon>Blattodea</taxon>
        <taxon>Blattoidea</taxon>
        <taxon>Termitoidae</taxon>
        <taxon>Rhinotermitidae</taxon>
        <taxon>Coptotermes</taxon>
    </lineage>
</organism>
<comment type="caution">
    <text evidence="1">The sequence shown here is derived from an EMBL/GenBank/DDBJ whole genome shotgun (WGS) entry which is preliminary data.</text>
</comment>
<evidence type="ECO:0008006" key="3">
    <source>
        <dbReference type="Google" id="ProtNLM"/>
    </source>
</evidence>
<dbReference type="OrthoDB" id="10017160at2759"/>
<reference evidence="2" key="1">
    <citation type="submission" date="2020-01" db="EMBL/GenBank/DDBJ databases">
        <title>Draft genome sequence of the Termite Coptotermes fromosanus.</title>
        <authorList>
            <person name="Itakura S."/>
            <person name="Yosikawa Y."/>
            <person name="Umezawa K."/>
        </authorList>
    </citation>
    <scope>NUCLEOTIDE SEQUENCE [LARGE SCALE GENOMIC DNA]</scope>
</reference>
<dbReference type="Pfam" id="PF01359">
    <property type="entry name" value="Transposase_1"/>
    <property type="match status" value="1"/>
</dbReference>
<evidence type="ECO:0000313" key="1">
    <source>
        <dbReference type="EMBL" id="GFG38330.1"/>
    </source>
</evidence>
<dbReference type="Proteomes" id="UP000502823">
    <property type="component" value="Unassembled WGS sequence"/>
</dbReference>
<keyword evidence="2" id="KW-1185">Reference proteome</keyword>
<name>A0A6L2Q301_COPFO</name>
<sequence length="128" mass="15070">MEWHHLQSPRKKKYKKSLSSGKVMITVFWDCGVILVDAMVRGETINSEVYIRTLTEHMKCFKRVQPPKKPTEILLQHDNARWYTRLKTLEAIIKFGWTVNPSTVQPRPSTLRFPPIWSPEGCSPWYKI</sequence>
<dbReference type="PANTHER" id="PTHR46060:SF1">
    <property type="entry name" value="MARINER MOS1 TRANSPOSASE-LIKE PROTEIN"/>
    <property type="match status" value="1"/>
</dbReference>